<dbReference type="EC" id="2.1.1.-" evidence="3"/>
<dbReference type="GO" id="GO:0008168">
    <property type="term" value="F:methyltransferase activity"/>
    <property type="evidence" value="ECO:0007669"/>
    <property type="project" value="UniProtKB-KW"/>
</dbReference>
<organism evidence="3 4">
    <name type="scientific">Paenibacillus gansuensis</name>
    <dbReference type="NCBI Taxonomy" id="306542"/>
    <lineage>
        <taxon>Bacteria</taxon>
        <taxon>Bacillati</taxon>
        <taxon>Bacillota</taxon>
        <taxon>Bacilli</taxon>
        <taxon>Bacillales</taxon>
        <taxon>Paenibacillaceae</taxon>
        <taxon>Paenibacillus</taxon>
    </lineage>
</organism>
<proteinExistence type="predicted"/>
<dbReference type="EMBL" id="JBHUME010000015">
    <property type="protein sequence ID" value="MFD2614999.1"/>
    <property type="molecule type" value="Genomic_DNA"/>
</dbReference>
<keyword evidence="3" id="KW-0808">Transferase</keyword>
<evidence type="ECO:0000259" key="2">
    <source>
        <dbReference type="PROSITE" id="PS51084"/>
    </source>
</evidence>
<sequence>MQEQQCLGCRLANHLAETHTIYENELITCILDIAPIHEGHMLILPKRHYQDVDDLDEATANEIMKASAMLARVIKLQFEPDGITVIQNGGKFNDLTHYHMHMFPRYDSDGFAWVEPAENLHAKDDLTVTREKLKKTVSLFCKQG</sequence>
<protein>
    <submittedName>
        <fullName evidence="3">HIT family protein</fullName>
        <ecNumber evidence="3">2.1.1.-</ecNumber>
    </submittedName>
</protein>
<dbReference type="GO" id="GO:0032259">
    <property type="term" value="P:methylation"/>
    <property type="evidence" value="ECO:0007669"/>
    <property type="project" value="UniProtKB-KW"/>
</dbReference>
<comment type="caution">
    <text evidence="3">The sequence shown here is derived from an EMBL/GenBank/DDBJ whole genome shotgun (WGS) entry which is preliminary data.</text>
</comment>
<keyword evidence="4" id="KW-1185">Reference proteome</keyword>
<dbReference type="Gene3D" id="3.30.428.10">
    <property type="entry name" value="HIT-like"/>
    <property type="match status" value="1"/>
</dbReference>
<dbReference type="PANTHER" id="PTHR46648">
    <property type="entry name" value="HIT FAMILY PROTEIN 1"/>
    <property type="match status" value="1"/>
</dbReference>
<accession>A0ABW5PJG9</accession>
<reference evidence="4" key="1">
    <citation type="journal article" date="2019" name="Int. J. Syst. Evol. Microbiol.">
        <title>The Global Catalogue of Microorganisms (GCM) 10K type strain sequencing project: providing services to taxonomists for standard genome sequencing and annotation.</title>
        <authorList>
            <consortium name="The Broad Institute Genomics Platform"/>
            <consortium name="The Broad Institute Genome Sequencing Center for Infectious Disease"/>
            <person name="Wu L."/>
            <person name="Ma J."/>
        </authorList>
    </citation>
    <scope>NUCLEOTIDE SEQUENCE [LARGE SCALE GENOMIC DNA]</scope>
    <source>
        <strain evidence="4">KCTC 3950</strain>
    </source>
</reference>
<dbReference type="PROSITE" id="PS51084">
    <property type="entry name" value="HIT_2"/>
    <property type="match status" value="1"/>
</dbReference>
<dbReference type="InterPro" id="IPR036265">
    <property type="entry name" value="HIT-like_sf"/>
</dbReference>
<dbReference type="RefSeq" id="WP_377606452.1">
    <property type="nucleotide sequence ID" value="NZ_JBHUME010000015.1"/>
</dbReference>
<evidence type="ECO:0000313" key="4">
    <source>
        <dbReference type="Proteomes" id="UP001597541"/>
    </source>
</evidence>
<feature type="domain" description="HIT" evidence="2">
    <location>
        <begin position="7"/>
        <end position="112"/>
    </location>
</feature>
<dbReference type="PANTHER" id="PTHR46648:SF1">
    <property type="entry name" value="ADENOSINE 5'-MONOPHOSPHORAMIDASE HNT1"/>
    <property type="match status" value="1"/>
</dbReference>
<dbReference type="InterPro" id="IPR011146">
    <property type="entry name" value="HIT-like"/>
</dbReference>
<feature type="short sequence motif" description="Histidine triad motif" evidence="1">
    <location>
        <begin position="97"/>
        <end position="101"/>
    </location>
</feature>
<dbReference type="Proteomes" id="UP001597541">
    <property type="component" value="Unassembled WGS sequence"/>
</dbReference>
<dbReference type="InterPro" id="IPR001310">
    <property type="entry name" value="Histidine_triad_HIT"/>
</dbReference>
<keyword evidence="3" id="KW-0489">Methyltransferase</keyword>
<dbReference type="SUPFAM" id="SSF54197">
    <property type="entry name" value="HIT-like"/>
    <property type="match status" value="1"/>
</dbReference>
<gene>
    <name evidence="3" type="ORF">ACFSUF_21515</name>
</gene>
<evidence type="ECO:0000256" key="1">
    <source>
        <dbReference type="PROSITE-ProRule" id="PRU00464"/>
    </source>
</evidence>
<evidence type="ECO:0000313" key="3">
    <source>
        <dbReference type="EMBL" id="MFD2614999.1"/>
    </source>
</evidence>
<name>A0ABW5PJG9_9BACL</name>
<dbReference type="Pfam" id="PF01230">
    <property type="entry name" value="HIT"/>
    <property type="match status" value="1"/>
</dbReference>